<keyword evidence="1" id="KW-1133">Transmembrane helix</keyword>
<proteinExistence type="predicted"/>
<gene>
    <name evidence="2" type="ORF">KRR39_04120</name>
</gene>
<feature type="transmembrane region" description="Helical" evidence="1">
    <location>
        <begin position="172"/>
        <end position="191"/>
    </location>
</feature>
<feature type="transmembrane region" description="Helical" evidence="1">
    <location>
        <begin position="211"/>
        <end position="229"/>
    </location>
</feature>
<evidence type="ECO:0000313" key="3">
    <source>
        <dbReference type="Proteomes" id="UP000683575"/>
    </source>
</evidence>
<dbReference type="InterPro" id="IPR009339">
    <property type="entry name" value="DUF998"/>
</dbReference>
<dbReference type="KEGG" id="nps:KRR39_04120"/>
<feature type="transmembrane region" description="Helical" evidence="1">
    <location>
        <begin position="72"/>
        <end position="94"/>
    </location>
</feature>
<feature type="transmembrane region" description="Helical" evidence="1">
    <location>
        <begin position="106"/>
        <end position="124"/>
    </location>
</feature>
<dbReference type="Pfam" id="PF06197">
    <property type="entry name" value="DUF998"/>
    <property type="match status" value="1"/>
</dbReference>
<feature type="transmembrane region" description="Helical" evidence="1">
    <location>
        <begin position="144"/>
        <end position="165"/>
    </location>
</feature>
<accession>A0A975Y109</accession>
<organism evidence="2 3">
    <name type="scientific">Nocardioides panacis</name>
    <dbReference type="NCBI Taxonomy" id="2849501"/>
    <lineage>
        <taxon>Bacteria</taxon>
        <taxon>Bacillati</taxon>
        <taxon>Actinomycetota</taxon>
        <taxon>Actinomycetes</taxon>
        <taxon>Propionibacteriales</taxon>
        <taxon>Nocardioidaceae</taxon>
        <taxon>Nocardioides</taxon>
    </lineage>
</organism>
<protein>
    <submittedName>
        <fullName evidence="2">DUF998 domain-containing protein</fullName>
    </submittedName>
</protein>
<evidence type="ECO:0000313" key="2">
    <source>
        <dbReference type="EMBL" id="QWZ09022.1"/>
    </source>
</evidence>
<name>A0A975Y109_9ACTN</name>
<dbReference type="Proteomes" id="UP000683575">
    <property type="component" value="Chromosome"/>
</dbReference>
<keyword evidence="1" id="KW-0812">Transmembrane</keyword>
<dbReference type="RefSeq" id="WP_216940868.1">
    <property type="nucleotide sequence ID" value="NZ_CP077062.1"/>
</dbReference>
<feature type="transmembrane region" description="Helical" evidence="1">
    <location>
        <begin position="28"/>
        <end position="52"/>
    </location>
</feature>
<dbReference type="AlphaFoldDB" id="A0A975Y109"/>
<sequence>MATPVNHPSQHPGRLPGARTAGITSSQALLACGILYALLYPIVNDVIAATMYDGYSRMSQAVSELSAVGAPSRAFLTATGPLFNMSLIAFGVGIWASAEGKRSIRIAGALVVAHGAMGFLWLFAPMSDRDVIAAGGATSADSMHLVLSAATGLFVAAYVATLAVGFGWLFRLYSVLTIATALVFGMLSGQVQQVEAGEPTPYMGLLERIGIGAWLLWLAVVGIILLRAGQTTQESARTPR</sequence>
<reference evidence="2" key="1">
    <citation type="submission" date="2021-06" db="EMBL/GenBank/DDBJ databases">
        <title>Complete genome sequence of Nocardioides sp. G188.</title>
        <authorList>
            <person name="Im W.-T."/>
        </authorList>
    </citation>
    <scope>NUCLEOTIDE SEQUENCE</scope>
    <source>
        <strain evidence="2">G188</strain>
    </source>
</reference>
<evidence type="ECO:0000256" key="1">
    <source>
        <dbReference type="SAM" id="Phobius"/>
    </source>
</evidence>
<keyword evidence="3" id="KW-1185">Reference proteome</keyword>
<keyword evidence="1" id="KW-0472">Membrane</keyword>
<dbReference type="EMBL" id="CP077062">
    <property type="protein sequence ID" value="QWZ09022.1"/>
    <property type="molecule type" value="Genomic_DNA"/>
</dbReference>